<evidence type="ECO:0000259" key="5">
    <source>
        <dbReference type="PROSITE" id="PS51480"/>
    </source>
</evidence>
<dbReference type="FunFam" id="3.40.50.10440:FF:000001">
    <property type="entry name" value="Dihydroxyacetone kinase, DhaK subunit"/>
    <property type="match status" value="1"/>
</dbReference>
<dbReference type="PANTHER" id="PTHR28629">
    <property type="entry name" value="TRIOKINASE/FMN CYCLASE"/>
    <property type="match status" value="1"/>
</dbReference>
<feature type="domain" description="DhaL" evidence="5">
    <location>
        <begin position="362"/>
        <end position="563"/>
    </location>
</feature>
<dbReference type="EMBL" id="CP017562">
    <property type="protein sequence ID" value="APA87791.1"/>
    <property type="molecule type" value="Genomic_DNA"/>
</dbReference>
<dbReference type="Pfam" id="PF02733">
    <property type="entry name" value="Dak1"/>
    <property type="match status" value="1"/>
</dbReference>
<dbReference type="InterPro" id="IPR050861">
    <property type="entry name" value="Dihydroxyacetone_Kinase"/>
</dbReference>
<sequence>MKKLINDVSTVVPDMLDGLVALNPQLSLLQGGTIVLRADAQAVAARGEVALISGGGSGHEPAHGGYVGHGMLSAAVAGEVFTSPSTDAVLDAIRAVTGPAGALLIVKNYTGDRFNFGLAAEIARAEGIPVDMLIVADDVALSASGDHAGRRGLAGTVLVHKIAGAAAARGLPLAEVARIAREAAASLGTMGVALTPCTVPAAGKPGFELGDGEIEWGLGIHGEPGVARGALEPADAIVGKLLARIVDDLALQAGERVALLVNNLGGTPSSELNVVAGAALRELDGRGIEVARAWAGTFLSALEMAGVSLTLLRVDDERLSLLDADSRTSAWPALDGRVAQVAVRAAPPAPRSASGATLAPDATLRRAIEAVCECLLAAEPTLTEMDQRVGDGDLGISLARGARAVQLELDSYASAARPDAVLRGLSATLRRVMGGTSGPLYAVMLLRAAAVLEQSGGTTASQWAAAFNAGVDGLMELGGARPGDRTMVDALKPAADALCDKLAEAASTDAVLQAVVDAASDGASRTASMHPRRGRSSYVGDRALGHVDPGAHAVALWLAAIRDALAG</sequence>
<dbReference type="RefSeq" id="WP_027195239.1">
    <property type="nucleotide sequence ID" value="NZ_CP017562.2"/>
</dbReference>
<accession>A0A1I9YNA8</accession>
<name>A0A1I9YNA8_9BURK</name>
<dbReference type="GO" id="GO:0047324">
    <property type="term" value="F:phosphoenolpyruvate-glycerone phosphotransferase activity"/>
    <property type="evidence" value="ECO:0007669"/>
    <property type="project" value="UniProtKB-EC"/>
</dbReference>
<dbReference type="NCBIfam" id="NF011049">
    <property type="entry name" value="PRK14479.1"/>
    <property type="match status" value="1"/>
</dbReference>
<dbReference type="PANTHER" id="PTHR28629:SF4">
    <property type="entry name" value="TRIOKINASE_FMN CYCLASE"/>
    <property type="match status" value="1"/>
</dbReference>
<dbReference type="InterPro" id="IPR004007">
    <property type="entry name" value="DhaL_dom"/>
</dbReference>
<dbReference type="SUPFAM" id="SSF101473">
    <property type="entry name" value="DhaL-like"/>
    <property type="match status" value="1"/>
</dbReference>
<reference evidence="7" key="2">
    <citation type="submission" date="2021-06" db="EMBL/GenBank/DDBJ databases">
        <authorList>
            <person name="Rogers T.H."/>
            <person name="Ramsay J.P."/>
            <person name="Wang P."/>
            <person name="Terpolilli J."/>
        </authorList>
    </citation>
    <scope>NUCLEOTIDE SEQUENCE [LARGE SCALE GENOMIC DNA]</scope>
    <source>
        <strain evidence="7">WSM5005</strain>
    </source>
</reference>
<feature type="domain" description="DhaK" evidence="6">
    <location>
        <begin position="7"/>
        <end position="331"/>
    </location>
</feature>
<dbReference type="OrthoDB" id="9806345at2"/>
<dbReference type="Gene3D" id="3.30.1180.20">
    <property type="entry name" value="Dihydroxyacetone kinase, domain 2"/>
    <property type="match status" value="1"/>
</dbReference>
<keyword evidence="4" id="KW-0067">ATP-binding</keyword>
<dbReference type="EC" id="2.7.1.121" evidence="7"/>
<keyword evidence="2" id="KW-0547">Nucleotide-binding</keyword>
<dbReference type="KEGG" id="pspw:BJG93_20355"/>
<dbReference type="FunFam" id="1.25.40.340:FF:000002">
    <property type="entry name" value="Dihydroxyacetone kinase, L subunit"/>
    <property type="match status" value="1"/>
</dbReference>
<dbReference type="InterPro" id="IPR036117">
    <property type="entry name" value="DhaL_dom_sf"/>
</dbReference>
<dbReference type="Proteomes" id="UP000179860">
    <property type="component" value="Chromosome 2"/>
</dbReference>
<evidence type="ECO:0000256" key="4">
    <source>
        <dbReference type="ARBA" id="ARBA00022840"/>
    </source>
</evidence>
<dbReference type="PROSITE" id="PS51480">
    <property type="entry name" value="DHAL"/>
    <property type="match status" value="1"/>
</dbReference>
<keyword evidence="8" id="KW-1185">Reference proteome</keyword>
<dbReference type="STRING" id="754502.BJG93_20355"/>
<evidence type="ECO:0000256" key="3">
    <source>
        <dbReference type="ARBA" id="ARBA00022777"/>
    </source>
</evidence>
<reference evidence="7" key="1">
    <citation type="submission" date="2016-09" db="EMBL/GenBank/DDBJ databases">
        <title>The Complete Genome of Burkholderia sprentiae wsm5005.</title>
        <authorList>
            <person name="De Meyer S."/>
            <person name="Wang P."/>
            <person name="Terpolilli J."/>
        </authorList>
    </citation>
    <scope>NUCLEOTIDE SEQUENCE [LARGE SCALE GENOMIC DNA]</scope>
    <source>
        <strain evidence="7">WSM5005</strain>
    </source>
</reference>
<dbReference type="Gene3D" id="1.25.40.340">
    <property type="match status" value="1"/>
</dbReference>
<dbReference type="Gene3D" id="3.40.50.10440">
    <property type="entry name" value="Dihydroxyacetone kinase, domain 1"/>
    <property type="match status" value="1"/>
</dbReference>
<dbReference type="AlphaFoldDB" id="A0A1I9YNA8"/>
<proteinExistence type="predicted"/>
<dbReference type="Pfam" id="PF02734">
    <property type="entry name" value="Dak2"/>
    <property type="match status" value="1"/>
</dbReference>
<dbReference type="SUPFAM" id="SSF82549">
    <property type="entry name" value="DAK1/DegV-like"/>
    <property type="match status" value="1"/>
</dbReference>
<dbReference type="GO" id="GO:0019563">
    <property type="term" value="P:glycerol catabolic process"/>
    <property type="evidence" value="ECO:0007669"/>
    <property type="project" value="TreeGrafter"/>
</dbReference>
<dbReference type="FunFam" id="3.30.1180.20:FF:000001">
    <property type="entry name" value="Dihydroxyacetone kinase 1"/>
    <property type="match status" value="1"/>
</dbReference>
<evidence type="ECO:0000313" key="7">
    <source>
        <dbReference type="EMBL" id="APA87791.1"/>
    </source>
</evidence>
<dbReference type="GO" id="GO:0005524">
    <property type="term" value="F:ATP binding"/>
    <property type="evidence" value="ECO:0007669"/>
    <property type="project" value="UniProtKB-KW"/>
</dbReference>
<evidence type="ECO:0000313" key="8">
    <source>
        <dbReference type="Proteomes" id="UP000179860"/>
    </source>
</evidence>
<dbReference type="InterPro" id="IPR004006">
    <property type="entry name" value="DhaK_dom"/>
</dbReference>
<protein>
    <submittedName>
        <fullName evidence="7">Dihydroxyacetone kinase subunit DhaK</fullName>
        <ecNumber evidence="7">2.7.1.121</ecNumber>
    </submittedName>
</protein>
<evidence type="ECO:0000256" key="2">
    <source>
        <dbReference type="ARBA" id="ARBA00022741"/>
    </source>
</evidence>
<dbReference type="PROSITE" id="PS51481">
    <property type="entry name" value="DHAK"/>
    <property type="match status" value="1"/>
</dbReference>
<organism evidence="7 8">
    <name type="scientific">Paraburkholderia sprentiae WSM5005</name>
    <dbReference type="NCBI Taxonomy" id="754502"/>
    <lineage>
        <taxon>Bacteria</taxon>
        <taxon>Pseudomonadati</taxon>
        <taxon>Pseudomonadota</taxon>
        <taxon>Betaproteobacteria</taxon>
        <taxon>Burkholderiales</taxon>
        <taxon>Burkholderiaceae</taxon>
        <taxon>Paraburkholderia</taxon>
    </lineage>
</organism>
<dbReference type="SMART" id="SM01120">
    <property type="entry name" value="Dak2"/>
    <property type="match status" value="1"/>
</dbReference>
<dbReference type="InterPro" id="IPR012737">
    <property type="entry name" value="DhaK_L_YcgS"/>
</dbReference>
<dbReference type="GO" id="GO:0004371">
    <property type="term" value="F:glycerone kinase activity"/>
    <property type="evidence" value="ECO:0007669"/>
    <property type="project" value="InterPro"/>
</dbReference>
<dbReference type="InterPro" id="IPR012736">
    <property type="entry name" value="DhaK_1"/>
</dbReference>
<evidence type="ECO:0000259" key="6">
    <source>
        <dbReference type="PROSITE" id="PS51481"/>
    </source>
</evidence>
<dbReference type="NCBIfam" id="TIGR02363">
    <property type="entry name" value="dhaK1"/>
    <property type="match status" value="1"/>
</dbReference>
<dbReference type="NCBIfam" id="TIGR02365">
    <property type="entry name" value="dha_L_ycgS"/>
    <property type="match status" value="1"/>
</dbReference>
<keyword evidence="1 7" id="KW-0808">Transferase</keyword>
<evidence type="ECO:0000256" key="1">
    <source>
        <dbReference type="ARBA" id="ARBA00022679"/>
    </source>
</evidence>
<keyword evidence="3 7" id="KW-0418">Kinase</keyword>
<gene>
    <name evidence="7" type="primary">dhaK</name>
    <name evidence="7" type="ORF">BJG93_20355</name>
</gene>
<dbReference type="GO" id="GO:0005829">
    <property type="term" value="C:cytosol"/>
    <property type="evidence" value="ECO:0007669"/>
    <property type="project" value="TreeGrafter"/>
</dbReference>